<feature type="transmembrane region" description="Helical" evidence="1">
    <location>
        <begin position="175"/>
        <end position="194"/>
    </location>
</feature>
<sequence length="258" mass="30486">MSLDKTKLRLYSFLKRHKNLVKNAALNIKPNYFDKDLYSGHSYRGYDDADRDFICTKIKDLDLIFNGNNHRIQLDGIDFNTEKKAVIELMAVKKCIEKVLIELNAIELKNRDRDYSEYPLKITYTTFKEIDDDLQVILSSEEMSSFLHDIDLRTLEYENLKLEFGILWQTKLFRYSLHFLAFVPFLTSCLYVVFNADDTDFPFNEKVVIIVSGCLMTILLHAFLNTKNSFKESFKFIAPKSRKNLREKNWLLFLDEDH</sequence>
<evidence type="ECO:0008006" key="4">
    <source>
        <dbReference type="Google" id="ProtNLM"/>
    </source>
</evidence>
<protein>
    <recommendedName>
        <fullName evidence="4">DUF4231 domain-containing protein</fullName>
    </recommendedName>
</protein>
<dbReference type="EMBL" id="JAWXVI010000004">
    <property type="protein sequence ID" value="MDX6189326.1"/>
    <property type="molecule type" value="Genomic_DNA"/>
</dbReference>
<dbReference type="RefSeq" id="WP_230002032.1">
    <property type="nucleotide sequence ID" value="NZ_CP087134.1"/>
</dbReference>
<keyword evidence="1" id="KW-0472">Membrane</keyword>
<proteinExistence type="predicted"/>
<comment type="caution">
    <text evidence="2">The sequence shown here is derived from an EMBL/GenBank/DDBJ whole genome shotgun (WGS) entry which is preliminary data.</text>
</comment>
<gene>
    <name evidence="2" type="ORF">SGQ83_08215</name>
</gene>
<name>A0ABU4RAP5_9FLAO</name>
<reference evidence="2 3" key="1">
    <citation type="submission" date="2023-11" db="EMBL/GenBank/DDBJ databases">
        <title>Unpublished Manusciprt.</title>
        <authorList>
            <person name="Saticioglu I.B."/>
            <person name="Ay H."/>
            <person name="Ajmi N."/>
            <person name="Altun S."/>
            <person name="Duman M."/>
        </authorList>
    </citation>
    <scope>NUCLEOTIDE SEQUENCE [LARGE SCALE GENOMIC DNA]</scope>
    <source>
        <strain evidence="2 3">Fl-318</strain>
    </source>
</reference>
<keyword evidence="1" id="KW-0812">Transmembrane</keyword>
<dbReference type="Proteomes" id="UP001273350">
    <property type="component" value="Unassembled WGS sequence"/>
</dbReference>
<accession>A0ABU4RAP5</accession>
<keyword evidence="1" id="KW-1133">Transmembrane helix</keyword>
<evidence type="ECO:0000313" key="3">
    <source>
        <dbReference type="Proteomes" id="UP001273350"/>
    </source>
</evidence>
<feature type="transmembrane region" description="Helical" evidence="1">
    <location>
        <begin position="206"/>
        <end position="224"/>
    </location>
</feature>
<evidence type="ECO:0000256" key="1">
    <source>
        <dbReference type="SAM" id="Phobius"/>
    </source>
</evidence>
<evidence type="ECO:0000313" key="2">
    <source>
        <dbReference type="EMBL" id="MDX6189326.1"/>
    </source>
</evidence>
<organism evidence="2 3">
    <name type="scientific">Flavobacterium cupriresistens</name>
    <dbReference type="NCBI Taxonomy" id="2893885"/>
    <lineage>
        <taxon>Bacteria</taxon>
        <taxon>Pseudomonadati</taxon>
        <taxon>Bacteroidota</taxon>
        <taxon>Flavobacteriia</taxon>
        <taxon>Flavobacteriales</taxon>
        <taxon>Flavobacteriaceae</taxon>
        <taxon>Flavobacterium</taxon>
    </lineage>
</organism>
<keyword evidence="3" id="KW-1185">Reference proteome</keyword>